<dbReference type="InterPro" id="IPR002068">
    <property type="entry name" value="A-crystallin/Hsp20_dom"/>
</dbReference>
<dbReference type="Gene3D" id="2.60.40.790">
    <property type="match status" value="1"/>
</dbReference>
<comment type="similarity">
    <text evidence="2 3">Belongs to the small heat shock protein (HSP20) family.</text>
</comment>
<name>A0ABR4MY26_9FUNG</name>
<keyword evidence="6" id="KW-1185">Reference proteome</keyword>
<feature type="domain" description="SHSP" evidence="4">
    <location>
        <begin position="39"/>
        <end position="150"/>
    </location>
</feature>
<dbReference type="EMBL" id="JADGIZ020000076">
    <property type="protein sequence ID" value="KAL2912124.1"/>
    <property type="molecule type" value="Genomic_DNA"/>
</dbReference>
<evidence type="ECO:0000313" key="5">
    <source>
        <dbReference type="EMBL" id="KAL2912124.1"/>
    </source>
</evidence>
<evidence type="ECO:0000256" key="3">
    <source>
        <dbReference type="RuleBase" id="RU003616"/>
    </source>
</evidence>
<proteinExistence type="inferred from homology"/>
<dbReference type="SUPFAM" id="SSF49764">
    <property type="entry name" value="HSP20-like chaperones"/>
    <property type="match status" value="1"/>
</dbReference>
<dbReference type="InterPro" id="IPR031107">
    <property type="entry name" value="Small_HSP"/>
</dbReference>
<evidence type="ECO:0000259" key="4">
    <source>
        <dbReference type="PROSITE" id="PS01031"/>
    </source>
</evidence>
<accession>A0ABR4MY26</accession>
<evidence type="ECO:0000313" key="6">
    <source>
        <dbReference type="Proteomes" id="UP001527925"/>
    </source>
</evidence>
<evidence type="ECO:0000256" key="2">
    <source>
        <dbReference type="PROSITE-ProRule" id="PRU00285"/>
    </source>
</evidence>
<dbReference type="CDD" id="cd06464">
    <property type="entry name" value="ACD_sHsps-like"/>
    <property type="match status" value="1"/>
</dbReference>
<dbReference type="Pfam" id="PF00011">
    <property type="entry name" value="HSP20"/>
    <property type="match status" value="1"/>
</dbReference>
<dbReference type="PANTHER" id="PTHR11527">
    <property type="entry name" value="HEAT-SHOCK PROTEIN 20 FAMILY MEMBER"/>
    <property type="match status" value="1"/>
</dbReference>
<reference evidence="5 6" key="1">
    <citation type="submission" date="2023-09" db="EMBL/GenBank/DDBJ databases">
        <title>Pangenome analysis of Batrachochytrium dendrobatidis and related Chytrids.</title>
        <authorList>
            <person name="Yacoub M.N."/>
            <person name="Stajich J.E."/>
            <person name="James T.Y."/>
        </authorList>
    </citation>
    <scope>NUCLEOTIDE SEQUENCE [LARGE SCALE GENOMIC DNA]</scope>
    <source>
        <strain evidence="5 6">JEL0888</strain>
    </source>
</reference>
<sequence length="150" mass="16927">MSLVFGNRDPIFDVFSDPAFFQPWSVMERMERLNRAADRELGMFRPQVDVWDAGDSIKVHVDLPGVPKENVKADIDKNGNLVVEAESSMDKEYDQFSARVRERRYGKFQRVIGLPALIDAAKITAKFENGVLDINVPKTTEAAKAKIQIA</sequence>
<gene>
    <name evidence="5" type="ORF">HK105_208400</name>
</gene>
<protein>
    <recommendedName>
        <fullName evidence="4">SHSP domain-containing protein</fullName>
    </recommendedName>
</protein>
<dbReference type="InterPro" id="IPR008978">
    <property type="entry name" value="HSP20-like_chaperone"/>
</dbReference>
<keyword evidence="1" id="KW-0346">Stress response</keyword>
<organism evidence="5 6">
    <name type="scientific">Polyrhizophydium stewartii</name>
    <dbReference type="NCBI Taxonomy" id="2732419"/>
    <lineage>
        <taxon>Eukaryota</taxon>
        <taxon>Fungi</taxon>
        <taxon>Fungi incertae sedis</taxon>
        <taxon>Chytridiomycota</taxon>
        <taxon>Chytridiomycota incertae sedis</taxon>
        <taxon>Chytridiomycetes</taxon>
        <taxon>Rhizophydiales</taxon>
        <taxon>Rhizophydiales incertae sedis</taxon>
        <taxon>Polyrhizophydium</taxon>
    </lineage>
</organism>
<comment type="caution">
    <text evidence="5">The sequence shown here is derived from an EMBL/GenBank/DDBJ whole genome shotgun (WGS) entry which is preliminary data.</text>
</comment>
<dbReference type="PROSITE" id="PS01031">
    <property type="entry name" value="SHSP"/>
    <property type="match status" value="1"/>
</dbReference>
<evidence type="ECO:0000256" key="1">
    <source>
        <dbReference type="ARBA" id="ARBA00023016"/>
    </source>
</evidence>
<dbReference type="Proteomes" id="UP001527925">
    <property type="component" value="Unassembled WGS sequence"/>
</dbReference>